<keyword evidence="4" id="KW-1185">Reference proteome</keyword>
<dbReference type="InterPro" id="IPR012677">
    <property type="entry name" value="Nucleotide-bd_a/b_plait_sf"/>
</dbReference>
<dbReference type="SUPFAM" id="SSF54928">
    <property type="entry name" value="RNA-binding domain, RBD"/>
    <property type="match status" value="1"/>
</dbReference>
<name>A0A078AF88_STYLE</name>
<evidence type="ECO:0000259" key="2">
    <source>
        <dbReference type="Pfam" id="PF12923"/>
    </source>
</evidence>
<dbReference type="InterPro" id="IPR024326">
    <property type="entry name" value="RRP7_C"/>
</dbReference>
<reference evidence="3 4" key="1">
    <citation type="submission" date="2014-06" db="EMBL/GenBank/DDBJ databases">
        <authorList>
            <person name="Swart Estienne"/>
        </authorList>
    </citation>
    <scope>NUCLEOTIDE SEQUENCE [LARGE SCALE GENOMIC DNA]</scope>
    <source>
        <strain evidence="3 4">130c</strain>
    </source>
</reference>
<dbReference type="GO" id="GO:0003676">
    <property type="term" value="F:nucleic acid binding"/>
    <property type="evidence" value="ECO:0007669"/>
    <property type="project" value="InterPro"/>
</dbReference>
<feature type="region of interest" description="Disordered" evidence="1">
    <location>
        <begin position="129"/>
        <end position="149"/>
    </location>
</feature>
<proteinExistence type="predicted"/>
<protein>
    <recommendedName>
        <fullName evidence="2">Ribosomal RNA-processing protein 7 C-terminal domain-containing protein</fullName>
    </recommendedName>
</protein>
<gene>
    <name evidence="3" type="primary">Contig6088.g6512</name>
    <name evidence="3" type="ORF">STYLEM_9900</name>
</gene>
<dbReference type="InterPro" id="IPR035979">
    <property type="entry name" value="RBD_domain_sf"/>
</dbReference>
<dbReference type="Gene3D" id="3.30.70.330">
    <property type="match status" value="1"/>
</dbReference>
<dbReference type="Gene3D" id="6.10.250.1770">
    <property type="match status" value="1"/>
</dbReference>
<feature type="domain" description="Ribosomal RNA-processing protein 7 C-terminal" evidence="2">
    <location>
        <begin position="134"/>
        <end position="283"/>
    </location>
</feature>
<dbReference type="EMBL" id="CCKQ01009413">
    <property type="protein sequence ID" value="CDW80894.1"/>
    <property type="molecule type" value="Genomic_DNA"/>
</dbReference>
<evidence type="ECO:0000256" key="1">
    <source>
        <dbReference type="SAM" id="MobiDB-lite"/>
    </source>
</evidence>
<dbReference type="Proteomes" id="UP000039865">
    <property type="component" value="Unassembled WGS sequence"/>
</dbReference>
<dbReference type="InParanoid" id="A0A078AF88"/>
<evidence type="ECO:0000313" key="3">
    <source>
        <dbReference type="EMBL" id="CDW80894.1"/>
    </source>
</evidence>
<dbReference type="Pfam" id="PF12923">
    <property type="entry name" value="RRP7"/>
    <property type="match status" value="1"/>
</dbReference>
<feature type="region of interest" description="Disordered" evidence="1">
    <location>
        <begin position="204"/>
        <end position="231"/>
    </location>
</feature>
<evidence type="ECO:0000313" key="4">
    <source>
        <dbReference type="Proteomes" id="UP000039865"/>
    </source>
</evidence>
<accession>A0A078AF88</accession>
<dbReference type="OrthoDB" id="311972at2759"/>
<dbReference type="AlphaFoldDB" id="A0A078AF88"/>
<feature type="compositionally biased region" description="Acidic residues" evidence="1">
    <location>
        <begin position="135"/>
        <end position="146"/>
    </location>
</feature>
<sequence length="292" mass="34072">MSSEYKILKIPITKDKTVFYYYKRYVQKSAKPEQIVTLPQDRTIYVCHFLRAIEESFIQKFFGLAGKIKQINIGEYKNKANNKRKRRTVYFALVTYKNTEDCNHVLDEPKFLQAKVNLLTKKGIKFSENPFAKDNEEEEVEEQDDDHQEKMQDGGFTMVTAAALNENSHGVKGKGSDGISTVLGITQEEAKEIYDQQMRKLNHLDDDQQGDNEQQANEDDEDMGDGTGGMKYTTTKKRKAAMMNDFYKFQLKDYKKQKLEELRISFDEDRRRLAKMMSKQKEKEVKGKKTQE</sequence>
<organism evidence="3 4">
    <name type="scientific">Stylonychia lemnae</name>
    <name type="common">Ciliate</name>
    <dbReference type="NCBI Taxonomy" id="5949"/>
    <lineage>
        <taxon>Eukaryota</taxon>
        <taxon>Sar</taxon>
        <taxon>Alveolata</taxon>
        <taxon>Ciliophora</taxon>
        <taxon>Intramacronucleata</taxon>
        <taxon>Spirotrichea</taxon>
        <taxon>Stichotrichia</taxon>
        <taxon>Sporadotrichida</taxon>
        <taxon>Oxytrichidae</taxon>
        <taxon>Stylonychinae</taxon>
        <taxon>Stylonychia</taxon>
    </lineage>
</organism>